<organism evidence="4 5">
    <name type="scientific">Nocardioides piscis</name>
    <dbReference type="NCBI Taxonomy" id="2714938"/>
    <lineage>
        <taxon>Bacteria</taxon>
        <taxon>Bacillati</taxon>
        <taxon>Actinomycetota</taxon>
        <taxon>Actinomycetes</taxon>
        <taxon>Propionibacteriales</taxon>
        <taxon>Nocardioidaceae</taxon>
        <taxon>Nocardioides</taxon>
    </lineage>
</organism>
<dbReference type="Pfam" id="PF13539">
    <property type="entry name" value="Peptidase_M15_4"/>
    <property type="match status" value="1"/>
</dbReference>
<dbReference type="AlphaFoldDB" id="A0A6G7YE05"/>
<dbReference type="Proteomes" id="UP000502035">
    <property type="component" value="Chromosome"/>
</dbReference>
<feature type="chain" id="PRO_5038687946" evidence="2">
    <location>
        <begin position="20"/>
        <end position="411"/>
    </location>
</feature>
<dbReference type="InterPro" id="IPR009045">
    <property type="entry name" value="Zn_M74/Hedgehog-like"/>
</dbReference>
<evidence type="ECO:0000256" key="2">
    <source>
        <dbReference type="SAM" id="SignalP"/>
    </source>
</evidence>
<dbReference type="KEGG" id="npi:G7071_04915"/>
<dbReference type="Gene3D" id="3.30.1380.10">
    <property type="match status" value="1"/>
</dbReference>
<proteinExistence type="predicted"/>
<feature type="signal peptide" evidence="2">
    <location>
        <begin position="1"/>
        <end position="19"/>
    </location>
</feature>
<dbReference type="GO" id="GO:0008233">
    <property type="term" value="F:peptidase activity"/>
    <property type="evidence" value="ECO:0007669"/>
    <property type="project" value="InterPro"/>
</dbReference>
<dbReference type="SUPFAM" id="SSF55166">
    <property type="entry name" value="Hedgehog/DD-peptidase"/>
    <property type="match status" value="1"/>
</dbReference>
<feature type="compositionally biased region" description="Low complexity" evidence="1">
    <location>
        <begin position="26"/>
        <end position="45"/>
    </location>
</feature>
<feature type="region of interest" description="Disordered" evidence="1">
    <location>
        <begin position="22"/>
        <end position="77"/>
    </location>
</feature>
<dbReference type="InterPro" id="IPR039561">
    <property type="entry name" value="Peptidase_M15C"/>
</dbReference>
<evidence type="ECO:0000313" key="5">
    <source>
        <dbReference type="Proteomes" id="UP000502035"/>
    </source>
</evidence>
<evidence type="ECO:0000313" key="4">
    <source>
        <dbReference type="EMBL" id="QIK74868.1"/>
    </source>
</evidence>
<evidence type="ECO:0000256" key="1">
    <source>
        <dbReference type="SAM" id="MobiDB-lite"/>
    </source>
</evidence>
<protein>
    <submittedName>
        <fullName evidence="4">M15 family metallopeptidase</fullName>
    </submittedName>
</protein>
<keyword evidence="5" id="KW-1185">Reference proteome</keyword>
<name>A0A6G7YE05_9ACTN</name>
<sequence>MARRAHVAIAAAVLLLATACGDEPSAEAPSPSPSASVSSPEASAAQGRKGTKASPASSETPTVADPEHAVEPPGPREGRLVYADLMIKDQDALDDELIEEINSLKSVRRSLVLSLGDVGIENRVINIGAVDPSTYRNFTPFASAELQSQWDRVAGGEVAIDQALGKRLQDDEGYLKLGNDEDAPKVHIGAYAPQVPQIDAVVNEKWGEELGIPSDNAMLVWTGTDSPRFVMEDLQKIVGDSAAVSILGPDLDPGAKQTAVLTGGSVAEAVGTFRYTVLGGGRIAPDQSWVDANIRTEPVPILGNVTCHKVVLPQLRAALLEIQNTGLAKEINPGEYAGCYYPRFIANTQQLSLHSFGIALDLNVPGNLRGTVGEMNRAVVAIFKDWGFAWGGDWGYTDPMHFEMNAIVDPE</sequence>
<accession>A0A6G7YE05</accession>
<dbReference type="RefSeq" id="WP_166315627.1">
    <property type="nucleotide sequence ID" value="NZ_CP049866.1"/>
</dbReference>
<feature type="compositionally biased region" description="Basic and acidic residues" evidence="1">
    <location>
        <begin position="65"/>
        <end position="77"/>
    </location>
</feature>
<reference evidence="4 5" key="1">
    <citation type="submission" date="2020-03" db="EMBL/GenBank/DDBJ databases">
        <title>Nocardioides sp. nov., isolated from fish.</title>
        <authorList>
            <person name="Hyun D.-W."/>
            <person name="Bae J.-W."/>
        </authorList>
    </citation>
    <scope>NUCLEOTIDE SEQUENCE [LARGE SCALE GENOMIC DNA]</scope>
    <source>
        <strain evidence="4 5">HDW12A</strain>
    </source>
</reference>
<feature type="domain" description="Peptidase M15C" evidence="3">
    <location>
        <begin position="347"/>
        <end position="404"/>
    </location>
</feature>
<dbReference type="EMBL" id="CP049866">
    <property type="protein sequence ID" value="QIK74868.1"/>
    <property type="molecule type" value="Genomic_DNA"/>
</dbReference>
<keyword evidence="2" id="KW-0732">Signal</keyword>
<gene>
    <name evidence="4" type="ORF">G7071_04915</name>
</gene>
<evidence type="ECO:0000259" key="3">
    <source>
        <dbReference type="Pfam" id="PF13539"/>
    </source>
</evidence>
<dbReference type="PROSITE" id="PS51257">
    <property type="entry name" value="PROKAR_LIPOPROTEIN"/>
    <property type="match status" value="1"/>
</dbReference>